<evidence type="ECO:0000313" key="2">
    <source>
        <dbReference type="Proteomes" id="UP000821865"/>
    </source>
</evidence>
<reference evidence="1" key="1">
    <citation type="submission" date="2020-05" db="EMBL/GenBank/DDBJ databases">
        <title>Large-scale comparative analyses of tick genomes elucidate their genetic diversity and vector capacities.</title>
        <authorList>
            <person name="Jia N."/>
            <person name="Wang J."/>
            <person name="Shi W."/>
            <person name="Du L."/>
            <person name="Sun Y."/>
            <person name="Zhan W."/>
            <person name="Jiang J."/>
            <person name="Wang Q."/>
            <person name="Zhang B."/>
            <person name="Ji P."/>
            <person name="Sakyi L.B."/>
            <person name="Cui X."/>
            <person name="Yuan T."/>
            <person name="Jiang B."/>
            <person name="Yang W."/>
            <person name="Lam T.T.-Y."/>
            <person name="Chang Q."/>
            <person name="Ding S."/>
            <person name="Wang X."/>
            <person name="Zhu J."/>
            <person name="Ruan X."/>
            <person name="Zhao L."/>
            <person name="Wei J."/>
            <person name="Que T."/>
            <person name="Du C."/>
            <person name="Cheng J."/>
            <person name="Dai P."/>
            <person name="Han X."/>
            <person name="Huang E."/>
            <person name="Gao Y."/>
            <person name="Liu J."/>
            <person name="Shao H."/>
            <person name="Ye R."/>
            <person name="Li L."/>
            <person name="Wei W."/>
            <person name="Wang X."/>
            <person name="Wang C."/>
            <person name="Yang T."/>
            <person name="Huo Q."/>
            <person name="Li W."/>
            <person name="Guo W."/>
            <person name="Chen H."/>
            <person name="Zhou L."/>
            <person name="Ni X."/>
            <person name="Tian J."/>
            <person name="Zhou Y."/>
            <person name="Sheng Y."/>
            <person name="Liu T."/>
            <person name="Pan Y."/>
            <person name="Xia L."/>
            <person name="Li J."/>
            <person name="Zhao F."/>
            <person name="Cao W."/>
        </authorList>
    </citation>
    <scope>NUCLEOTIDE SEQUENCE</scope>
    <source>
        <strain evidence="1">Dsil-2018</strain>
    </source>
</reference>
<dbReference type="EMBL" id="CM023475">
    <property type="protein sequence ID" value="KAH7945313.1"/>
    <property type="molecule type" value="Genomic_DNA"/>
</dbReference>
<comment type="caution">
    <text evidence="1">The sequence shown here is derived from an EMBL/GenBank/DDBJ whole genome shotgun (WGS) entry which is preliminary data.</text>
</comment>
<protein>
    <submittedName>
        <fullName evidence="1">Uncharacterized protein</fullName>
    </submittedName>
</protein>
<proteinExistence type="predicted"/>
<sequence length="445" mass="48586">MPTNRRGPGGIPWCRNAATAIARQKQVRTGRRQGRRVRASSSADRSFSDHGHRVTSRAIALEKQTLYWGPLRVKLFRVPSACFRGGREVVPRIKDLAPFIIILSPASRTLRKLCIVVHGRTLRLRYNRRPITTLLRAKPDRRSALGSSKPPSGHSPVFFLLKAPQRSTRIRVVCAAEGRWGASFLWSGLHLQALFNAPTSGVRFGREKPDCDHSSEVKAGGLFAVAAKKKEATALAPPYRAADTPTEEEFAAGSPGYPDLSAAYLSSGGASWPSSAFPLSPAVSSVEAALAGPVQHQHSAQAPVLPLSPSAAASDALQAGRELRKARRNRTVFTEGQLMGLERRFDSQKYLSTPDRADLARVLGLTQLQVKTWYQNRRMKWKKQVMQGGCAVPPTKPKGRPKKNSIPSLAQCQQAQRQLAMAAASARQPATDSMASFETRNGYTG</sequence>
<keyword evidence="2" id="KW-1185">Reference proteome</keyword>
<organism evidence="1 2">
    <name type="scientific">Dermacentor silvarum</name>
    <name type="common">Tick</name>
    <dbReference type="NCBI Taxonomy" id="543639"/>
    <lineage>
        <taxon>Eukaryota</taxon>
        <taxon>Metazoa</taxon>
        <taxon>Ecdysozoa</taxon>
        <taxon>Arthropoda</taxon>
        <taxon>Chelicerata</taxon>
        <taxon>Arachnida</taxon>
        <taxon>Acari</taxon>
        <taxon>Parasitiformes</taxon>
        <taxon>Ixodida</taxon>
        <taxon>Ixodoidea</taxon>
        <taxon>Ixodidae</taxon>
        <taxon>Rhipicephalinae</taxon>
        <taxon>Dermacentor</taxon>
    </lineage>
</organism>
<evidence type="ECO:0000313" key="1">
    <source>
        <dbReference type="EMBL" id="KAH7945313.1"/>
    </source>
</evidence>
<name>A0ACB8CK17_DERSI</name>
<dbReference type="Proteomes" id="UP000821865">
    <property type="component" value="Chromosome 6"/>
</dbReference>
<gene>
    <name evidence="1" type="ORF">HPB49_009474</name>
</gene>
<accession>A0ACB8CK17</accession>